<comment type="caution">
    <text evidence="4">The sequence shown here is derived from an EMBL/GenBank/DDBJ whole genome shotgun (WGS) entry which is preliminary data.</text>
</comment>
<keyword evidence="1" id="KW-0862">Zinc</keyword>
<accession>A0A9X0C5E5</accession>
<dbReference type="InterPro" id="IPR036236">
    <property type="entry name" value="Znf_C2H2_sf"/>
</dbReference>
<feature type="compositionally biased region" description="Low complexity" evidence="2">
    <location>
        <begin position="265"/>
        <end position="274"/>
    </location>
</feature>
<evidence type="ECO:0000256" key="1">
    <source>
        <dbReference type="PROSITE-ProRule" id="PRU00042"/>
    </source>
</evidence>
<feature type="region of interest" description="Disordered" evidence="2">
    <location>
        <begin position="1"/>
        <end position="36"/>
    </location>
</feature>
<dbReference type="SUPFAM" id="SSF57667">
    <property type="entry name" value="beta-beta-alpha zinc fingers"/>
    <property type="match status" value="1"/>
</dbReference>
<feature type="compositionally biased region" description="Low complexity" evidence="2">
    <location>
        <begin position="235"/>
        <end position="253"/>
    </location>
</feature>
<dbReference type="OrthoDB" id="654211at2759"/>
<organism evidence="4 5">
    <name type="scientific">Penicillium fimorum</name>
    <dbReference type="NCBI Taxonomy" id="1882269"/>
    <lineage>
        <taxon>Eukaryota</taxon>
        <taxon>Fungi</taxon>
        <taxon>Dikarya</taxon>
        <taxon>Ascomycota</taxon>
        <taxon>Pezizomycotina</taxon>
        <taxon>Eurotiomycetes</taxon>
        <taxon>Eurotiomycetidae</taxon>
        <taxon>Eurotiales</taxon>
        <taxon>Aspergillaceae</taxon>
        <taxon>Penicillium</taxon>
    </lineage>
</organism>
<dbReference type="InterPro" id="IPR013087">
    <property type="entry name" value="Znf_C2H2_type"/>
</dbReference>
<keyword evidence="5" id="KW-1185">Reference proteome</keyword>
<evidence type="ECO:0000313" key="4">
    <source>
        <dbReference type="EMBL" id="KAJ5502879.1"/>
    </source>
</evidence>
<keyword evidence="1" id="KW-0863">Zinc-finger</keyword>
<evidence type="ECO:0000259" key="3">
    <source>
        <dbReference type="PROSITE" id="PS50157"/>
    </source>
</evidence>
<dbReference type="EMBL" id="JAPWDS010000003">
    <property type="protein sequence ID" value="KAJ5502879.1"/>
    <property type="molecule type" value="Genomic_DNA"/>
</dbReference>
<gene>
    <name evidence="4" type="ORF">N7463_005753</name>
</gene>
<dbReference type="SMART" id="SM00355">
    <property type="entry name" value="ZnF_C2H2"/>
    <property type="match status" value="3"/>
</dbReference>
<keyword evidence="1" id="KW-0479">Metal-binding</keyword>
<feature type="domain" description="C2H2-type" evidence="3">
    <location>
        <begin position="351"/>
        <end position="381"/>
    </location>
</feature>
<protein>
    <recommendedName>
        <fullName evidence="3">C2H2-type domain-containing protein</fullName>
    </recommendedName>
</protein>
<feature type="compositionally biased region" description="Polar residues" evidence="2">
    <location>
        <begin position="9"/>
        <end position="27"/>
    </location>
</feature>
<sequence length="384" mass="42072">MYPNRQKSKSMYSTVPDSSGYSGSSEPQHMGGLTGIPASALSNSQMFALQQMDYMDAQPDPQYFLSPMHYCTGRRGSTDTDTVGSQYAWSTASNAEILSNSPHMPSFDASVGPTTAPFMQGCYSPESTQITMSDSGVSGYTTQQIDKWCIESKPAGGFYQSQHLSNMGSMRFPPSVELQPESYQTFNNQLHTANEQWLSYPSHSSGQIPETFFSIPRSVSAPRSAPTPTTCLYQSTATTTSVSSSPSHSIYDPDSPPTVPGTASGSGSNSNSNVSDLSNYGILTGDGTWRCAYPGCSSKSLFHRGCDLRKHFNRHRKYLFCRYEGCPQSAKNGFSSKKDRARHEAKHNPGVFCEWKGCGKVFSRVDNMKDHVRRIHRKGEAGKA</sequence>
<dbReference type="GO" id="GO:0008270">
    <property type="term" value="F:zinc ion binding"/>
    <property type="evidence" value="ECO:0007669"/>
    <property type="project" value="UniProtKB-KW"/>
</dbReference>
<dbReference type="Gene3D" id="3.30.160.60">
    <property type="entry name" value="Classic Zinc Finger"/>
    <property type="match status" value="1"/>
</dbReference>
<feature type="region of interest" description="Disordered" evidence="2">
    <location>
        <begin position="218"/>
        <end position="274"/>
    </location>
</feature>
<evidence type="ECO:0000256" key="2">
    <source>
        <dbReference type="SAM" id="MobiDB-lite"/>
    </source>
</evidence>
<dbReference type="Proteomes" id="UP001149954">
    <property type="component" value="Unassembled WGS sequence"/>
</dbReference>
<name>A0A9X0C5E5_9EURO</name>
<proteinExistence type="predicted"/>
<evidence type="ECO:0000313" key="5">
    <source>
        <dbReference type="Proteomes" id="UP001149954"/>
    </source>
</evidence>
<dbReference type="PROSITE" id="PS50157">
    <property type="entry name" value="ZINC_FINGER_C2H2_2"/>
    <property type="match status" value="1"/>
</dbReference>
<dbReference type="AlphaFoldDB" id="A0A9X0C5E5"/>
<reference evidence="4" key="1">
    <citation type="submission" date="2022-12" db="EMBL/GenBank/DDBJ databases">
        <authorList>
            <person name="Petersen C."/>
        </authorList>
    </citation>
    <scope>NUCLEOTIDE SEQUENCE</scope>
    <source>
        <strain evidence="4">IBT 29495</strain>
    </source>
</reference>
<dbReference type="PROSITE" id="PS00028">
    <property type="entry name" value="ZINC_FINGER_C2H2_1"/>
    <property type="match status" value="1"/>
</dbReference>
<reference evidence="4" key="2">
    <citation type="journal article" date="2023" name="IMA Fungus">
        <title>Comparative genomic study of the Penicillium genus elucidates a diverse pangenome and 15 lateral gene transfer events.</title>
        <authorList>
            <person name="Petersen C."/>
            <person name="Sorensen T."/>
            <person name="Nielsen M.R."/>
            <person name="Sondergaard T.E."/>
            <person name="Sorensen J.L."/>
            <person name="Fitzpatrick D.A."/>
            <person name="Frisvad J.C."/>
            <person name="Nielsen K.L."/>
        </authorList>
    </citation>
    <scope>NUCLEOTIDE SEQUENCE</scope>
    <source>
        <strain evidence="4">IBT 29495</strain>
    </source>
</reference>